<protein>
    <submittedName>
        <fullName evidence="2">Uncharacterized protein</fullName>
    </submittedName>
</protein>
<dbReference type="AlphaFoldDB" id="A0A840RFJ5"/>
<organism evidence="2 3">
    <name type="scientific">Silvimonas terrae</name>
    <dbReference type="NCBI Taxonomy" id="300266"/>
    <lineage>
        <taxon>Bacteria</taxon>
        <taxon>Pseudomonadati</taxon>
        <taxon>Pseudomonadota</taxon>
        <taxon>Betaproteobacteria</taxon>
        <taxon>Neisseriales</taxon>
        <taxon>Chitinibacteraceae</taxon>
        <taxon>Silvimonas</taxon>
    </lineage>
</organism>
<evidence type="ECO:0000313" key="2">
    <source>
        <dbReference type="EMBL" id="MBB5191093.1"/>
    </source>
</evidence>
<keyword evidence="1" id="KW-0732">Signal</keyword>
<dbReference type="RefSeq" id="WP_184099691.1">
    <property type="nucleotide sequence ID" value="NZ_JACHHN010000003.1"/>
</dbReference>
<name>A0A840RFJ5_9NEIS</name>
<sequence>MTRLFCSLRGIALLAVLIGGANPVDAATTIAPEGVTDISAVSAKHQVIVRISTHTVPISPSDTAAAHGGNSSGCTFSRAPCSLVDSLTLTVDGRALFVARSVFADLADLQTATVRQQNKQFVLVLQGGDASESYSVDISFDADRVRQRTVSDYDGRDLLQKTIYYKPPVLDN</sequence>
<evidence type="ECO:0000256" key="1">
    <source>
        <dbReference type="SAM" id="SignalP"/>
    </source>
</evidence>
<dbReference type="Proteomes" id="UP000543030">
    <property type="component" value="Unassembled WGS sequence"/>
</dbReference>
<feature type="chain" id="PRO_5032987393" evidence="1">
    <location>
        <begin position="27"/>
        <end position="172"/>
    </location>
</feature>
<proteinExistence type="predicted"/>
<evidence type="ECO:0000313" key="3">
    <source>
        <dbReference type="Proteomes" id="UP000543030"/>
    </source>
</evidence>
<reference evidence="2 3" key="1">
    <citation type="submission" date="2020-08" db="EMBL/GenBank/DDBJ databases">
        <title>Genomic Encyclopedia of Type Strains, Phase IV (KMG-IV): sequencing the most valuable type-strain genomes for metagenomic binning, comparative biology and taxonomic classification.</title>
        <authorList>
            <person name="Goeker M."/>
        </authorList>
    </citation>
    <scope>NUCLEOTIDE SEQUENCE [LARGE SCALE GENOMIC DNA]</scope>
    <source>
        <strain evidence="2 3">DSM 18233</strain>
    </source>
</reference>
<gene>
    <name evidence="2" type="ORF">HNQ50_001816</name>
</gene>
<comment type="caution">
    <text evidence="2">The sequence shown here is derived from an EMBL/GenBank/DDBJ whole genome shotgun (WGS) entry which is preliminary data.</text>
</comment>
<feature type="signal peptide" evidence="1">
    <location>
        <begin position="1"/>
        <end position="26"/>
    </location>
</feature>
<accession>A0A840RFJ5</accession>
<dbReference type="EMBL" id="JACHHN010000003">
    <property type="protein sequence ID" value="MBB5191093.1"/>
    <property type="molecule type" value="Genomic_DNA"/>
</dbReference>
<keyword evidence="3" id="KW-1185">Reference proteome</keyword>